<accession>A0AA36PER4</accession>
<dbReference type="PANTHER" id="PTHR30290">
    <property type="entry name" value="PERIPLASMIC BINDING COMPONENT OF ABC TRANSPORTER"/>
    <property type="match status" value="1"/>
</dbReference>
<dbReference type="EMBL" id="CQBM01000002">
    <property type="protein sequence ID" value="CNH73492.1"/>
    <property type="molecule type" value="Genomic_DNA"/>
</dbReference>
<name>A0AA36PER4_YERMO</name>
<dbReference type="Gene3D" id="3.40.190.10">
    <property type="entry name" value="Periplasmic binding protein-like II"/>
    <property type="match status" value="1"/>
</dbReference>
<dbReference type="GO" id="GO:0015833">
    <property type="term" value="P:peptide transport"/>
    <property type="evidence" value="ECO:0007669"/>
    <property type="project" value="TreeGrafter"/>
</dbReference>
<dbReference type="InterPro" id="IPR039424">
    <property type="entry name" value="SBP_5"/>
</dbReference>
<dbReference type="Proteomes" id="UP000040841">
    <property type="component" value="Unassembled WGS sequence"/>
</dbReference>
<dbReference type="InterPro" id="IPR000914">
    <property type="entry name" value="SBP_5_dom"/>
</dbReference>
<evidence type="ECO:0000313" key="2">
    <source>
        <dbReference type="EMBL" id="CNH73492.1"/>
    </source>
</evidence>
<sequence>MNAIITVRTLLAVRTSIVVRTSIAVRTLLLTLMVTLTSAGVSVAKTPDDQLIVGMNMNNLLSLDPAAMTGNDAVSIIVNLYDSLVELDPHTPSKVLPGAATAWNISDDGKLITFTLRDGMKFHSGNPVTAADFAWSMNRLMHLNLAQATTWKSYGFTAENVEQLIRAKDPLTVEIELPKPTDPKLVIYSLGTLGSGSILDRATVMQHEKNGDWGNGWLTTNEAGSGPFKLDVWQAKDVLRMSRVENYWQGDAKIKRAIFRHMTESQALRLMIEKGDIDIASGMSVPDINALKTNPEIKVDEVQRGTIYYVAMSLKEPHFANPKVREAVRYLIDYAGINSTIMPGYGIFHQRPIQKGMEVTLPDPGYTLDVAKAKALLAEAGYPEGFTTTLRVLSDPPFINVATSVQSTLAQAGIQAKILTGTGNQVYGAMRDRQFDMLVGRGGGGVDPHPHSSLRSIAYNPDNSDAAKLTNFQGWRTSFYDKQLNDLIDNALIEKDPAKQKQMYIEVQERYDALYPAILPISQMVDSVVVRKDVMDYVPHPSTTTRLLQVYKQR</sequence>
<dbReference type="Gene3D" id="3.10.105.10">
    <property type="entry name" value="Dipeptide-binding Protein, Domain 3"/>
    <property type="match status" value="1"/>
</dbReference>
<dbReference type="GO" id="GO:0043190">
    <property type="term" value="C:ATP-binding cassette (ABC) transporter complex"/>
    <property type="evidence" value="ECO:0007669"/>
    <property type="project" value="InterPro"/>
</dbReference>
<feature type="domain" description="Solute-binding protein family 5" evidence="1">
    <location>
        <begin position="95"/>
        <end position="463"/>
    </location>
</feature>
<reference evidence="2 3" key="1">
    <citation type="submission" date="2015-03" db="EMBL/GenBank/DDBJ databases">
        <authorList>
            <consortium name="Pathogen Informatics"/>
            <person name="Murphy D."/>
        </authorList>
    </citation>
    <scope>NUCLEOTIDE SEQUENCE [LARGE SCALE GENOMIC DNA]</scope>
    <source>
        <strain evidence="2 3">FE82747</strain>
    </source>
</reference>
<dbReference type="InterPro" id="IPR030678">
    <property type="entry name" value="Peptide/Ni-bd"/>
</dbReference>
<dbReference type="PIRSF" id="PIRSF002741">
    <property type="entry name" value="MppA"/>
    <property type="match status" value="1"/>
</dbReference>
<dbReference type="GO" id="GO:1904680">
    <property type="term" value="F:peptide transmembrane transporter activity"/>
    <property type="evidence" value="ECO:0007669"/>
    <property type="project" value="TreeGrafter"/>
</dbReference>
<dbReference type="Gene3D" id="3.90.76.10">
    <property type="entry name" value="Dipeptide-binding Protein, Domain 1"/>
    <property type="match status" value="1"/>
</dbReference>
<dbReference type="Pfam" id="PF00496">
    <property type="entry name" value="SBP_bac_5"/>
    <property type="match status" value="1"/>
</dbReference>
<dbReference type="AlphaFoldDB" id="A0AA36PER4"/>
<dbReference type="CDD" id="cd08512">
    <property type="entry name" value="PBP2_NikA_DppA_OppA_like_7"/>
    <property type="match status" value="1"/>
</dbReference>
<comment type="caution">
    <text evidence="2">The sequence shown here is derived from an EMBL/GenBank/DDBJ whole genome shotgun (WGS) entry which is preliminary data.</text>
</comment>
<evidence type="ECO:0000313" key="3">
    <source>
        <dbReference type="Proteomes" id="UP000040841"/>
    </source>
</evidence>
<dbReference type="GO" id="GO:0030288">
    <property type="term" value="C:outer membrane-bounded periplasmic space"/>
    <property type="evidence" value="ECO:0007669"/>
    <property type="project" value="UniProtKB-ARBA"/>
</dbReference>
<evidence type="ECO:0000259" key="1">
    <source>
        <dbReference type="Pfam" id="PF00496"/>
    </source>
</evidence>
<gene>
    <name evidence="2" type="primary">dppA_2</name>
    <name evidence="2" type="ORF">ERS008502_01193</name>
</gene>
<proteinExistence type="predicted"/>
<organism evidence="2 3">
    <name type="scientific">Yersinia mollaretii</name>
    <dbReference type="NCBI Taxonomy" id="33060"/>
    <lineage>
        <taxon>Bacteria</taxon>
        <taxon>Pseudomonadati</taxon>
        <taxon>Pseudomonadota</taxon>
        <taxon>Gammaproteobacteria</taxon>
        <taxon>Enterobacterales</taxon>
        <taxon>Yersiniaceae</taxon>
        <taxon>Yersinia</taxon>
    </lineage>
</organism>
<protein>
    <submittedName>
        <fullName evidence="2">Oligo-dipeptide/nickel ABC transporter substrate-binding protein</fullName>
    </submittedName>
</protein>
<dbReference type="SUPFAM" id="SSF53850">
    <property type="entry name" value="Periplasmic binding protein-like II"/>
    <property type="match status" value="1"/>
</dbReference>